<organism evidence="2 3">
    <name type="scientific">Trichoderma aggressivum f. europaeum</name>
    <dbReference type="NCBI Taxonomy" id="173218"/>
    <lineage>
        <taxon>Eukaryota</taxon>
        <taxon>Fungi</taxon>
        <taxon>Dikarya</taxon>
        <taxon>Ascomycota</taxon>
        <taxon>Pezizomycotina</taxon>
        <taxon>Sordariomycetes</taxon>
        <taxon>Hypocreomycetidae</taxon>
        <taxon>Hypocreales</taxon>
        <taxon>Hypocreaceae</taxon>
        <taxon>Trichoderma</taxon>
    </lineage>
</organism>
<keyword evidence="3" id="KW-1185">Reference proteome</keyword>
<feature type="signal peptide" evidence="1">
    <location>
        <begin position="1"/>
        <end position="15"/>
    </location>
</feature>
<dbReference type="Proteomes" id="UP001273209">
    <property type="component" value="Unassembled WGS sequence"/>
</dbReference>
<protein>
    <recommendedName>
        <fullName evidence="4">Secreted protein</fullName>
    </recommendedName>
</protein>
<reference evidence="2" key="1">
    <citation type="submission" date="2023-11" db="EMBL/GenBank/DDBJ databases">
        <title>The genome sequences of three competitors of mushroom-forming fungi.</title>
        <authorList>
            <person name="Beijen E."/>
            <person name="Ohm R.A."/>
        </authorList>
    </citation>
    <scope>NUCLEOTIDE SEQUENCE</scope>
    <source>
        <strain evidence="2">CBS 100526</strain>
    </source>
</reference>
<dbReference type="RefSeq" id="XP_062758415.1">
    <property type="nucleotide sequence ID" value="XM_062897018.1"/>
</dbReference>
<comment type="caution">
    <text evidence="2">The sequence shown here is derived from an EMBL/GenBank/DDBJ whole genome shotgun (WGS) entry which is preliminary data.</text>
</comment>
<feature type="chain" id="PRO_5042114749" description="Secreted protein" evidence="1">
    <location>
        <begin position="16"/>
        <end position="200"/>
    </location>
</feature>
<evidence type="ECO:0000313" key="2">
    <source>
        <dbReference type="EMBL" id="KAK4081266.1"/>
    </source>
</evidence>
<dbReference type="GeneID" id="87916923"/>
<dbReference type="AlphaFoldDB" id="A0AAE1JEJ4"/>
<evidence type="ECO:0008006" key="4">
    <source>
        <dbReference type="Google" id="ProtNLM"/>
    </source>
</evidence>
<evidence type="ECO:0000313" key="3">
    <source>
        <dbReference type="Proteomes" id="UP001273209"/>
    </source>
</evidence>
<accession>A0AAE1JEJ4</accession>
<proteinExistence type="predicted"/>
<sequence>MLQVMWAVMMATGIAFDLDETPPSNLLTVMIAVDLIPAVGSQGVPQRERGTETGTETETVLPACRRDTPAHSDNVCFCFMLSGKGHCWPFGTGGINTTAESGVLPPSYSMVSWQLQIFGMLLRTLCPAAILAPPVGLAVRVLASVSTPACEYLVVNCWVLRIDSAVWRQYNSFAALIPPPTGSIRMLVRPWSTPLSDWKI</sequence>
<evidence type="ECO:0000256" key="1">
    <source>
        <dbReference type="SAM" id="SignalP"/>
    </source>
</evidence>
<dbReference type="EMBL" id="JAWRVG010000007">
    <property type="protein sequence ID" value="KAK4081266.1"/>
    <property type="molecule type" value="Genomic_DNA"/>
</dbReference>
<keyword evidence="1" id="KW-0732">Signal</keyword>
<gene>
    <name evidence="2" type="ORF">Triagg1_2798</name>
</gene>
<name>A0AAE1JEJ4_9HYPO</name>